<dbReference type="NCBIfam" id="TIGR03025">
    <property type="entry name" value="EPS_sugtrans"/>
    <property type="match status" value="1"/>
</dbReference>
<sequence>MTSGALRLPRRTQWRAFTIFLITSDIIMLVLAFQAAYFVRFELNLQIFNLWVVPSLTFYRIFMVCLIPVWLAIFAIKGLYNRAYLLGGTEEYSRLFNGSTIGAFVVIIASFVSTELYLARAWLFLSWAFSFLFIGFGRFVLRRLVYYLRGYGYFLSPAVILGANDEGLLLAEQLLQWKTSGFDIKGFIDKKIKPGTIVWRNLRCLGDLNQIDEVLNTFEIEELILASSAISSRDKMVEIFKRYGVNSKVNVRLSSGLYEIVTTGLTVNQFAYVPLVGVNPVRLTGMDKALKMALDYLITIPGIIAISPLLLLIAIIIRLDSEGPIIHRRRVVGVNGVKFDAFKFRTMHVNGDAILASRPDLQEELATNHKLKDDPRITRVGKYLRKFSLDELPQLFNVLRGEMSLVGPRMITEQEMQKYDKWDLNLLTVRPGMTGLWQVSGRSNISYEERVRLDMYYIRNWAIWLDLQLLMQTIPAVIRSIGAY</sequence>
<evidence type="ECO:0000313" key="12">
    <source>
        <dbReference type="Proteomes" id="UP000050417"/>
    </source>
</evidence>
<comment type="caution">
    <text evidence="11">The sequence shown here is derived from an EMBL/GenBank/DDBJ whole genome shotgun (WGS) entry which is preliminary data.</text>
</comment>
<dbReference type="AlphaFoldDB" id="A0A0P6XDR0"/>
<evidence type="ECO:0000256" key="6">
    <source>
        <dbReference type="ARBA" id="ARBA00022692"/>
    </source>
</evidence>
<proteinExistence type="inferred from homology"/>
<evidence type="ECO:0000256" key="7">
    <source>
        <dbReference type="ARBA" id="ARBA00022989"/>
    </source>
</evidence>
<keyword evidence="8 9" id="KW-0472">Membrane</keyword>
<dbReference type="PANTHER" id="PTHR30576:SF4">
    <property type="entry name" value="UNDECAPRENYL-PHOSPHATE GALACTOSE PHOSPHOTRANSFERASE"/>
    <property type="match status" value="1"/>
</dbReference>
<comment type="similarity">
    <text evidence="3">Belongs to the bacterial sugar transferase family.</text>
</comment>
<evidence type="ECO:0000256" key="1">
    <source>
        <dbReference type="ARBA" id="ARBA00004141"/>
    </source>
</evidence>
<evidence type="ECO:0000256" key="8">
    <source>
        <dbReference type="ARBA" id="ARBA00023136"/>
    </source>
</evidence>
<dbReference type="EMBL" id="LGCL01000002">
    <property type="protein sequence ID" value="KPL81142.1"/>
    <property type="molecule type" value="Genomic_DNA"/>
</dbReference>
<evidence type="ECO:0000313" key="11">
    <source>
        <dbReference type="EMBL" id="KPL81142.1"/>
    </source>
</evidence>
<feature type="transmembrane region" description="Helical" evidence="9">
    <location>
        <begin position="296"/>
        <end position="319"/>
    </location>
</feature>
<evidence type="ECO:0000256" key="3">
    <source>
        <dbReference type="ARBA" id="ARBA00006464"/>
    </source>
</evidence>
<dbReference type="PATRIC" id="fig|1134406.4.peg.3498"/>
<dbReference type="GO" id="GO:0005886">
    <property type="term" value="C:plasma membrane"/>
    <property type="evidence" value="ECO:0007669"/>
    <property type="project" value="UniProtKB-SubCell"/>
</dbReference>
<dbReference type="GO" id="GO:0016780">
    <property type="term" value="F:phosphotransferase activity, for other substituted phosphate groups"/>
    <property type="evidence" value="ECO:0007669"/>
    <property type="project" value="TreeGrafter"/>
</dbReference>
<evidence type="ECO:0000256" key="5">
    <source>
        <dbReference type="ARBA" id="ARBA00022679"/>
    </source>
</evidence>
<dbReference type="Pfam" id="PF02397">
    <property type="entry name" value="Bac_transf"/>
    <property type="match status" value="1"/>
</dbReference>
<feature type="domain" description="Bacterial sugar transferase" evidence="10">
    <location>
        <begin position="291"/>
        <end position="478"/>
    </location>
</feature>
<dbReference type="InterPro" id="IPR017475">
    <property type="entry name" value="EPS_sugar_tfrase"/>
</dbReference>
<evidence type="ECO:0000256" key="9">
    <source>
        <dbReference type="SAM" id="Phobius"/>
    </source>
</evidence>
<evidence type="ECO:0000256" key="4">
    <source>
        <dbReference type="ARBA" id="ARBA00022475"/>
    </source>
</evidence>
<gene>
    <name evidence="11" type="ORF">ADN00_00520</name>
</gene>
<dbReference type="InterPro" id="IPR003362">
    <property type="entry name" value="Bact_transf"/>
</dbReference>
<keyword evidence="6 9" id="KW-0812">Transmembrane</keyword>
<protein>
    <recommendedName>
        <fullName evidence="10">Bacterial sugar transferase domain-containing protein</fullName>
    </recommendedName>
</protein>
<keyword evidence="5" id="KW-0808">Transferase</keyword>
<feature type="transmembrane region" description="Helical" evidence="9">
    <location>
        <begin position="58"/>
        <end position="80"/>
    </location>
</feature>
<dbReference type="Pfam" id="PF13727">
    <property type="entry name" value="CoA_binding_3"/>
    <property type="match status" value="1"/>
</dbReference>
<dbReference type="PANTHER" id="PTHR30576">
    <property type="entry name" value="COLANIC BIOSYNTHESIS UDP-GLUCOSE LIPID CARRIER TRANSFERASE"/>
    <property type="match status" value="1"/>
</dbReference>
<keyword evidence="4" id="KW-1003">Cell membrane</keyword>
<keyword evidence="12" id="KW-1185">Reference proteome</keyword>
<organism evidence="11 12">
    <name type="scientific">Ornatilinea apprima</name>
    <dbReference type="NCBI Taxonomy" id="1134406"/>
    <lineage>
        <taxon>Bacteria</taxon>
        <taxon>Bacillati</taxon>
        <taxon>Chloroflexota</taxon>
        <taxon>Anaerolineae</taxon>
        <taxon>Anaerolineales</taxon>
        <taxon>Anaerolineaceae</taxon>
        <taxon>Ornatilinea</taxon>
    </lineage>
</organism>
<dbReference type="Gene3D" id="3.40.50.720">
    <property type="entry name" value="NAD(P)-binding Rossmann-like Domain"/>
    <property type="match status" value="1"/>
</dbReference>
<feature type="transmembrane region" description="Helical" evidence="9">
    <location>
        <begin position="119"/>
        <end position="141"/>
    </location>
</feature>
<accession>A0A0P6XDR0</accession>
<dbReference type="STRING" id="1134406.ADN00_00520"/>
<feature type="transmembrane region" description="Helical" evidence="9">
    <location>
        <begin position="92"/>
        <end position="113"/>
    </location>
</feature>
<evidence type="ECO:0000259" key="10">
    <source>
        <dbReference type="Pfam" id="PF02397"/>
    </source>
</evidence>
<reference evidence="11 12" key="1">
    <citation type="submission" date="2015-07" db="EMBL/GenBank/DDBJ databases">
        <title>Genome sequence of Ornatilinea apprima DSM 23815.</title>
        <authorList>
            <person name="Hemp J."/>
            <person name="Ward L.M."/>
            <person name="Pace L.A."/>
            <person name="Fischer W.W."/>
        </authorList>
    </citation>
    <scope>NUCLEOTIDE SEQUENCE [LARGE SCALE GENOMIC DNA]</scope>
    <source>
        <strain evidence="11 12">P3M-1</strain>
    </source>
</reference>
<evidence type="ECO:0000256" key="2">
    <source>
        <dbReference type="ARBA" id="ARBA00004236"/>
    </source>
</evidence>
<comment type="subcellular location">
    <subcellularLocation>
        <location evidence="2">Cell membrane</location>
    </subcellularLocation>
    <subcellularLocation>
        <location evidence="1">Membrane</location>
        <topology evidence="1">Multi-pass membrane protein</topology>
    </subcellularLocation>
</comment>
<name>A0A0P6XDR0_9CHLR</name>
<dbReference type="Proteomes" id="UP000050417">
    <property type="component" value="Unassembled WGS sequence"/>
</dbReference>
<keyword evidence="7 9" id="KW-1133">Transmembrane helix</keyword>
<feature type="transmembrane region" description="Helical" evidence="9">
    <location>
        <begin position="16"/>
        <end position="38"/>
    </location>
</feature>